<dbReference type="FunFam" id="3.30.450.30:FF:000001">
    <property type="entry name" value="Profilin"/>
    <property type="match status" value="1"/>
</dbReference>
<protein>
    <recommendedName>
        <fullName evidence="6">Profilin</fullName>
    </recommendedName>
</protein>
<dbReference type="Gene3D" id="3.30.450.30">
    <property type="entry name" value="Dynein light chain 2a, cytoplasmic"/>
    <property type="match status" value="1"/>
</dbReference>
<dbReference type="Proteomes" id="UP000008743">
    <property type="component" value="Unassembled WGS sequence"/>
</dbReference>
<dbReference type="OrthoDB" id="421374at2759"/>
<dbReference type="GO" id="GO:0005938">
    <property type="term" value="C:cell cortex"/>
    <property type="evidence" value="ECO:0007669"/>
    <property type="project" value="TreeGrafter"/>
</dbReference>
<dbReference type="CDD" id="cd00148">
    <property type="entry name" value="PROF"/>
    <property type="match status" value="1"/>
</dbReference>
<dbReference type="PANTHER" id="PTHR11604:SF0">
    <property type="entry name" value="PROFILIN"/>
    <property type="match status" value="1"/>
</dbReference>
<name>A0A0D2U4V4_CAPO3</name>
<dbReference type="Pfam" id="PF00235">
    <property type="entry name" value="Profilin"/>
    <property type="match status" value="1"/>
</dbReference>
<dbReference type="AlphaFoldDB" id="A0A0D2U4V4"/>
<dbReference type="InterPro" id="IPR036140">
    <property type="entry name" value="PFN_sf"/>
</dbReference>
<comment type="similarity">
    <text evidence="2 6">Belongs to the profilin family.</text>
</comment>
<dbReference type="OMA" id="YICLYAE"/>
<dbReference type="STRING" id="595528.A0A0D2U4V4"/>
<dbReference type="PROSITE" id="PS00414">
    <property type="entry name" value="PROFILIN"/>
    <property type="match status" value="1"/>
</dbReference>
<dbReference type="InParanoid" id="A0A0D2U4V4"/>
<gene>
    <name evidence="7" type="ORF">CAOG_001521</name>
</gene>
<keyword evidence="5" id="KW-0206">Cytoskeleton</keyword>
<accession>A0A0D2U4V4</accession>
<dbReference type="GO" id="GO:0003785">
    <property type="term" value="F:actin monomer binding"/>
    <property type="evidence" value="ECO:0007669"/>
    <property type="project" value="TreeGrafter"/>
</dbReference>
<evidence type="ECO:0000256" key="6">
    <source>
        <dbReference type="RuleBase" id="RU003909"/>
    </source>
</evidence>
<dbReference type="eggNOG" id="KOG1755">
    <property type="taxonomic scope" value="Eukaryota"/>
</dbReference>
<keyword evidence="4 6" id="KW-0009">Actin-binding</keyword>
<dbReference type="PRINTS" id="PR01640">
    <property type="entry name" value="PROFILINPLNT"/>
</dbReference>
<proteinExistence type="inferred from homology"/>
<evidence type="ECO:0000256" key="2">
    <source>
        <dbReference type="ARBA" id="ARBA00010058"/>
    </source>
</evidence>
<dbReference type="PANTHER" id="PTHR11604">
    <property type="entry name" value="PROFILIN"/>
    <property type="match status" value="1"/>
</dbReference>
<evidence type="ECO:0000313" key="8">
    <source>
        <dbReference type="Proteomes" id="UP000008743"/>
    </source>
</evidence>
<dbReference type="PRINTS" id="PR00392">
    <property type="entry name" value="PROFILIN"/>
</dbReference>
<evidence type="ECO:0000256" key="3">
    <source>
        <dbReference type="ARBA" id="ARBA00022490"/>
    </source>
</evidence>
<dbReference type="EMBL" id="KE346361">
    <property type="protein sequence ID" value="KJE90176.1"/>
    <property type="molecule type" value="Genomic_DNA"/>
</dbReference>
<evidence type="ECO:0000256" key="1">
    <source>
        <dbReference type="ARBA" id="ARBA00004245"/>
    </source>
</evidence>
<dbReference type="InterPro" id="IPR005455">
    <property type="entry name" value="PFN_euk"/>
</dbReference>
<reference evidence="8" key="1">
    <citation type="submission" date="2011-02" db="EMBL/GenBank/DDBJ databases">
        <title>The Genome Sequence of Capsaspora owczarzaki ATCC 30864.</title>
        <authorList>
            <person name="Russ C."/>
            <person name="Cuomo C."/>
            <person name="Burger G."/>
            <person name="Gray M.W."/>
            <person name="Holland P.W.H."/>
            <person name="King N."/>
            <person name="Lang F.B.F."/>
            <person name="Roger A.J."/>
            <person name="Ruiz-Trillo I."/>
            <person name="Young S.K."/>
            <person name="Zeng Q."/>
            <person name="Gargeya S."/>
            <person name="Alvarado L."/>
            <person name="Berlin A."/>
            <person name="Chapman S.B."/>
            <person name="Chen Z."/>
            <person name="Freedman E."/>
            <person name="Gellesch M."/>
            <person name="Goldberg J."/>
            <person name="Griggs A."/>
            <person name="Gujja S."/>
            <person name="Heilman E."/>
            <person name="Heiman D."/>
            <person name="Howarth C."/>
            <person name="Mehta T."/>
            <person name="Neiman D."/>
            <person name="Pearson M."/>
            <person name="Roberts A."/>
            <person name="Saif S."/>
            <person name="Shea T."/>
            <person name="Shenoy N."/>
            <person name="Sisk P."/>
            <person name="Stolte C."/>
            <person name="Sykes S."/>
            <person name="White J."/>
            <person name="Yandava C."/>
            <person name="Haas B."/>
            <person name="Nusbaum C."/>
            <person name="Birren B."/>
        </authorList>
    </citation>
    <scope>NUCLEOTIDE SEQUENCE</scope>
    <source>
        <strain evidence="8">ATCC 30864</strain>
    </source>
</reference>
<keyword evidence="3" id="KW-0963">Cytoplasm</keyword>
<dbReference type="GO" id="GO:0005856">
    <property type="term" value="C:cytoskeleton"/>
    <property type="evidence" value="ECO:0007669"/>
    <property type="project" value="UniProtKB-SubCell"/>
</dbReference>
<keyword evidence="8" id="KW-1185">Reference proteome</keyword>
<sequence length="130" mass="13907">MSWQAYVDTNLLGTKLVSKAAIHGLDGNPWATSAGFKVDKAEAAALVAAIGKKEPSDLYASGIKLGGQKFTFLRHEQNRSVYGRKGADSGCCVVKTKQAIVIGVFEGGIQPGQCNSVVERLADYLIENQY</sequence>
<dbReference type="InterPro" id="IPR027310">
    <property type="entry name" value="Profilin_CS"/>
</dbReference>
<dbReference type="InterPro" id="IPR048278">
    <property type="entry name" value="PFN"/>
</dbReference>
<dbReference type="RefSeq" id="XP_004364389.1">
    <property type="nucleotide sequence ID" value="XM_004364332.2"/>
</dbReference>
<dbReference type="SMART" id="SM00392">
    <property type="entry name" value="PROF"/>
    <property type="match status" value="1"/>
</dbReference>
<evidence type="ECO:0000256" key="5">
    <source>
        <dbReference type="ARBA" id="ARBA00023212"/>
    </source>
</evidence>
<dbReference type="FunCoup" id="A0A0D2U4V4">
    <property type="interactions" value="138"/>
</dbReference>
<evidence type="ECO:0000313" key="7">
    <source>
        <dbReference type="EMBL" id="KJE90176.1"/>
    </source>
</evidence>
<dbReference type="PhylomeDB" id="A0A0D2U4V4"/>
<comment type="subcellular location">
    <subcellularLocation>
        <location evidence="1">Cytoplasm</location>
        <location evidence="1">Cytoskeleton</location>
    </subcellularLocation>
</comment>
<dbReference type="SUPFAM" id="SSF55770">
    <property type="entry name" value="Profilin (actin-binding protein)"/>
    <property type="match status" value="1"/>
</dbReference>
<evidence type="ECO:0000256" key="4">
    <source>
        <dbReference type="ARBA" id="ARBA00023203"/>
    </source>
</evidence>
<organism evidence="7 8">
    <name type="scientific">Capsaspora owczarzaki (strain ATCC 30864)</name>
    <dbReference type="NCBI Taxonomy" id="595528"/>
    <lineage>
        <taxon>Eukaryota</taxon>
        <taxon>Filasterea</taxon>
        <taxon>Capsaspora</taxon>
    </lineage>
</organism>